<gene>
    <name evidence="2" type="ORF">HELGO_WM44812</name>
</gene>
<evidence type="ECO:0000256" key="1">
    <source>
        <dbReference type="SAM" id="Coils"/>
    </source>
</evidence>
<accession>A0A6S6TGT4</accession>
<feature type="coiled-coil region" evidence="1">
    <location>
        <begin position="65"/>
        <end position="92"/>
    </location>
</feature>
<evidence type="ECO:0000313" key="2">
    <source>
        <dbReference type="EMBL" id="CAA6814582.1"/>
    </source>
</evidence>
<organism evidence="2">
    <name type="scientific">uncultured Sulfurovum sp</name>
    <dbReference type="NCBI Taxonomy" id="269237"/>
    <lineage>
        <taxon>Bacteria</taxon>
        <taxon>Pseudomonadati</taxon>
        <taxon>Campylobacterota</taxon>
        <taxon>Epsilonproteobacteria</taxon>
        <taxon>Campylobacterales</taxon>
        <taxon>Sulfurovaceae</taxon>
        <taxon>Sulfurovum</taxon>
        <taxon>environmental samples</taxon>
    </lineage>
</organism>
<proteinExistence type="predicted"/>
<keyword evidence="1" id="KW-0175">Coiled coil</keyword>
<dbReference type="AlphaFoldDB" id="A0A6S6TGT4"/>
<reference evidence="2" key="1">
    <citation type="submission" date="2020-01" db="EMBL/GenBank/DDBJ databases">
        <authorList>
            <person name="Meier V. D."/>
            <person name="Meier V D."/>
        </authorList>
    </citation>
    <scope>NUCLEOTIDE SEQUENCE</scope>
    <source>
        <strain evidence="2">HLG_WM_MAG_03</strain>
    </source>
</reference>
<name>A0A6S6TGT4_9BACT</name>
<sequence length="108" mass="12925">MPNQNNPFQVITYTDTVAFNYTLPDEDEQRTIEHDLTIVWEDTIEKFIEEHGEEKEYKIHTFKREREQNNLIAQIEDEADDLIDEVQEEIANKMKYGFEFSGQLHNDD</sequence>
<dbReference type="EMBL" id="CACVAR010000242">
    <property type="protein sequence ID" value="CAA6814582.1"/>
    <property type="molecule type" value="Genomic_DNA"/>
</dbReference>
<feature type="non-terminal residue" evidence="2">
    <location>
        <position position="108"/>
    </location>
</feature>
<protein>
    <submittedName>
        <fullName evidence="2">Uncharacterized protein</fullName>
    </submittedName>
</protein>